<dbReference type="GO" id="GO:0005829">
    <property type="term" value="C:cytosol"/>
    <property type="evidence" value="ECO:0007669"/>
    <property type="project" value="TreeGrafter"/>
</dbReference>
<dbReference type="InterPro" id="IPR006221">
    <property type="entry name" value="TrpG/PapA_dom"/>
</dbReference>
<proteinExistence type="predicted"/>
<protein>
    <submittedName>
        <fullName evidence="3">Aminodeoxychorismate/anthranilate synthase component II</fullName>
    </submittedName>
</protein>
<dbReference type="PANTHER" id="PTHR43418">
    <property type="entry name" value="MULTIFUNCTIONAL TRYPTOPHAN BIOSYNTHESIS PROTEIN-RELATED"/>
    <property type="match status" value="1"/>
</dbReference>
<name>A0AAW7ZB79_9FIRM</name>
<dbReference type="InterPro" id="IPR017926">
    <property type="entry name" value="GATASE"/>
</dbReference>
<dbReference type="Gene3D" id="3.40.50.880">
    <property type="match status" value="1"/>
</dbReference>
<dbReference type="FunFam" id="3.40.50.880:FF:000003">
    <property type="entry name" value="Anthranilate synthase component II"/>
    <property type="match status" value="1"/>
</dbReference>
<dbReference type="GO" id="GO:0004049">
    <property type="term" value="F:anthranilate synthase activity"/>
    <property type="evidence" value="ECO:0007669"/>
    <property type="project" value="TreeGrafter"/>
</dbReference>
<dbReference type="PROSITE" id="PS51273">
    <property type="entry name" value="GATASE_TYPE_1"/>
    <property type="match status" value="1"/>
</dbReference>
<dbReference type="NCBIfam" id="TIGR00566">
    <property type="entry name" value="trpG_papA"/>
    <property type="match status" value="1"/>
</dbReference>
<reference evidence="3" key="1">
    <citation type="journal article" date="2023" name="J. Hazard. Mater.">
        <title>Anaerobic biodegradation of pyrene and benzo[a]pyrene by a new sulfate-reducing Desulforamulus aquiferis strain DSA.</title>
        <authorList>
            <person name="Zhang Z."/>
            <person name="Sun J."/>
            <person name="Gong X."/>
            <person name="Wang C."/>
            <person name="Wang H."/>
        </authorList>
    </citation>
    <scope>NUCLEOTIDE SEQUENCE</scope>
    <source>
        <strain evidence="3">DSA</strain>
    </source>
</reference>
<dbReference type="PRINTS" id="PR00097">
    <property type="entry name" value="ANTSNTHASEII"/>
</dbReference>
<dbReference type="InterPro" id="IPR050472">
    <property type="entry name" value="Anth_synth/Amidotransfase"/>
</dbReference>
<dbReference type="Pfam" id="PF00117">
    <property type="entry name" value="GATase"/>
    <property type="match status" value="1"/>
</dbReference>
<organism evidence="3 4">
    <name type="scientific">Desulforamulus aquiferis</name>
    <dbReference type="NCBI Taxonomy" id="1397668"/>
    <lineage>
        <taxon>Bacteria</taxon>
        <taxon>Bacillati</taxon>
        <taxon>Bacillota</taxon>
        <taxon>Clostridia</taxon>
        <taxon>Eubacteriales</taxon>
        <taxon>Peptococcaceae</taxon>
        <taxon>Desulforamulus</taxon>
    </lineage>
</organism>
<accession>A0AAW7ZB79</accession>
<dbReference type="CDD" id="cd01743">
    <property type="entry name" value="GATase1_Anthranilate_Synthase"/>
    <property type="match status" value="1"/>
</dbReference>
<dbReference type="GO" id="GO:0000162">
    <property type="term" value="P:L-tryptophan biosynthetic process"/>
    <property type="evidence" value="ECO:0007669"/>
    <property type="project" value="TreeGrafter"/>
</dbReference>
<gene>
    <name evidence="3" type="ORF">P6N53_06825</name>
</gene>
<dbReference type="Proteomes" id="UP001172911">
    <property type="component" value="Unassembled WGS sequence"/>
</dbReference>
<keyword evidence="4" id="KW-1185">Reference proteome</keyword>
<dbReference type="SUPFAM" id="SSF52317">
    <property type="entry name" value="Class I glutamine amidotransferase-like"/>
    <property type="match status" value="1"/>
</dbReference>
<reference evidence="3" key="2">
    <citation type="submission" date="2023-03" db="EMBL/GenBank/DDBJ databases">
        <authorList>
            <person name="Zhang Z."/>
        </authorList>
    </citation>
    <scope>NUCLEOTIDE SEQUENCE</scope>
    <source>
        <strain evidence="3">DSA</strain>
    </source>
</reference>
<evidence type="ECO:0000259" key="2">
    <source>
        <dbReference type="Pfam" id="PF00117"/>
    </source>
</evidence>
<keyword evidence="1" id="KW-0315">Glutamine amidotransferase</keyword>
<evidence type="ECO:0000256" key="1">
    <source>
        <dbReference type="ARBA" id="ARBA00022962"/>
    </source>
</evidence>
<evidence type="ECO:0000313" key="4">
    <source>
        <dbReference type="Proteomes" id="UP001172911"/>
    </source>
</evidence>
<dbReference type="PRINTS" id="PR00096">
    <property type="entry name" value="GATASE"/>
</dbReference>
<dbReference type="InterPro" id="IPR029062">
    <property type="entry name" value="Class_I_gatase-like"/>
</dbReference>
<dbReference type="PANTHER" id="PTHR43418:SF4">
    <property type="entry name" value="MULTIFUNCTIONAL TRYPTOPHAN BIOSYNTHESIS PROTEIN"/>
    <property type="match status" value="1"/>
</dbReference>
<sequence>MVIIIDNYDSFIYNLYQQVLELGVEVSVYRNDSIDCHRLEELKPSHIIISPGPCSPDQAGISVEVIGYFAGRVPILGVCLGHQAIGQAFGGRVVRAVQVMHGLESAIYHDQKTIYKGMSIPFMAGRYHSLCVEGDSLPPELEVSAWTAEGEIMGFRHERYTVEGVQFHPESILTPEGINLIKNFLKITGGMRHGADSLN</sequence>
<comment type="caution">
    <text evidence="3">The sequence shown here is derived from an EMBL/GenBank/DDBJ whole genome shotgun (WGS) entry which is preliminary data.</text>
</comment>
<dbReference type="RefSeq" id="WP_304542048.1">
    <property type="nucleotide sequence ID" value="NZ_JARPTC010000009.1"/>
</dbReference>
<evidence type="ECO:0000313" key="3">
    <source>
        <dbReference type="EMBL" id="MDO7786934.1"/>
    </source>
</evidence>
<dbReference type="EMBL" id="JARPTC010000009">
    <property type="protein sequence ID" value="MDO7786934.1"/>
    <property type="molecule type" value="Genomic_DNA"/>
</dbReference>
<dbReference type="AlphaFoldDB" id="A0AAW7ZB79"/>
<feature type="domain" description="Glutamine amidotransferase" evidence="2">
    <location>
        <begin position="4"/>
        <end position="185"/>
    </location>
</feature>